<dbReference type="STRING" id="1440762.Y882_10275"/>
<dbReference type="Proteomes" id="UP000035481">
    <property type="component" value="Unassembled WGS sequence"/>
</dbReference>
<accession>A0A0G9H2K0</accession>
<proteinExistence type="predicted"/>
<evidence type="ECO:0008006" key="4">
    <source>
        <dbReference type="Google" id="ProtNLM"/>
    </source>
</evidence>
<comment type="caution">
    <text evidence="2">The sequence shown here is derived from an EMBL/GenBank/DDBJ whole genome shotgun (WGS) entry which is preliminary data.</text>
</comment>
<dbReference type="EMBL" id="JPLA01000025">
    <property type="protein sequence ID" value="KLD63768.1"/>
    <property type="molecule type" value="Genomic_DNA"/>
</dbReference>
<keyword evidence="1" id="KW-0732">Signal</keyword>
<dbReference type="AlphaFoldDB" id="A0A0G9H2K0"/>
<dbReference type="Pfam" id="PF11776">
    <property type="entry name" value="RcnB"/>
    <property type="match status" value="1"/>
</dbReference>
<dbReference type="OrthoDB" id="6025819at2"/>
<dbReference type="Gene3D" id="3.10.450.160">
    <property type="entry name" value="inner membrane protein cigr"/>
    <property type="match status" value="1"/>
</dbReference>
<dbReference type="RefSeq" id="WP_046971781.1">
    <property type="nucleotide sequence ID" value="NZ_JPLA01000025.1"/>
</dbReference>
<gene>
    <name evidence="2" type="ORF">Y882_10275</name>
</gene>
<evidence type="ECO:0000256" key="1">
    <source>
        <dbReference type="SAM" id="SignalP"/>
    </source>
</evidence>
<evidence type="ECO:0000313" key="2">
    <source>
        <dbReference type="EMBL" id="KLD63768.1"/>
    </source>
</evidence>
<dbReference type="InterPro" id="IPR024572">
    <property type="entry name" value="RcnB"/>
</dbReference>
<name>A0A0G9H2K0_9GAMM</name>
<protein>
    <recommendedName>
        <fullName evidence="4">Integral membrane protein</fullName>
    </recommendedName>
</protein>
<feature type="signal peptide" evidence="1">
    <location>
        <begin position="1"/>
        <end position="21"/>
    </location>
</feature>
<feature type="chain" id="PRO_5005439787" description="Integral membrane protein" evidence="1">
    <location>
        <begin position="22"/>
        <end position="108"/>
    </location>
</feature>
<evidence type="ECO:0000313" key="3">
    <source>
        <dbReference type="Proteomes" id="UP000035481"/>
    </source>
</evidence>
<organism evidence="2 3">
    <name type="scientific">Dyella japonica DSM 16301</name>
    <dbReference type="NCBI Taxonomy" id="1440762"/>
    <lineage>
        <taxon>Bacteria</taxon>
        <taxon>Pseudomonadati</taxon>
        <taxon>Pseudomonadota</taxon>
        <taxon>Gammaproteobacteria</taxon>
        <taxon>Lysobacterales</taxon>
        <taxon>Rhodanobacteraceae</taxon>
        <taxon>Dyella</taxon>
    </lineage>
</organism>
<reference evidence="2 3" key="1">
    <citation type="journal article" date="2015" name="Antonie Van Leeuwenhoek">
        <title>A phylogenomic and molecular marker based taxonomic framework for the order Xanthomonadales: proposal to transfer the families Algiphilaceae and Solimonadaceae to the order Nevskiales ord. nov. and to create a new family within the order Xanthomonadales, the family Rhodanobacteraceae fam. nov., containing the genus Rhodanobacter and its closest relatives.</title>
        <authorList>
            <person name="Naushad S."/>
            <person name="Adeolu M."/>
            <person name="Wong S."/>
            <person name="Sohail M."/>
            <person name="Schellhorn H.E."/>
            <person name="Gupta R.S."/>
        </authorList>
    </citation>
    <scope>NUCLEOTIDE SEQUENCE [LARGE SCALE GENOMIC DNA]</scope>
    <source>
        <strain evidence="2 3">DSM 16301</strain>
    </source>
</reference>
<sequence>MKTTLAAAMAAALLLSNAVMAQEHEHPPGDEHRQENAVMHERGAKEGWYKKGGAVPREYRDDRYVVTDWRTEHLREPPRGYHWVRSDNGEFLLVAITSGVIADIMLNH</sequence>
<dbReference type="PATRIC" id="fig|1440762.4.peg.1549"/>